<dbReference type="EMBL" id="CP117812">
    <property type="protein sequence ID" value="WDE98334.1"/>
    <property type="molecule type" value="Genomic_DNA"/>
</dbReference>
<dbReference type="RefSeq" id="WP_274153208.1">
    <property type="nucleotide sequence ID" value="NZ_CP117812.1"/>
</dbReference>
<name>A0ABY7W029_9BACT</name>
<proteinExistence type="inferred from homology"/>
<organism evidence="6 7">
    <name type="scientific">Lentisphaera profundi</name>
    <dbReference type="NCBI Taxonomy" id="1658616"/>
    <lineage>
        <taxon>Bacteria</taxon>
        <taxon>Pseudomonadati</taxon>
        <taxon>Lentisphaerota</taxon>
        <taxon>Lentisphaeria</taxon>
        <taxon>Lentisphaerales</taxon>
        <taxon>Lentisphaeraceae</taxon>
        <taxon>Lentisphaera</taxon>
    </lineage>
</organism>
<evidence type="ECO:0000256" key="1">
    <source>
        <dbReference type="ARBA" id="ARBA00022801"/>
    </source>
</evidence>
<dbReference type="SUPFAM" id="SSF51445">
    <property type="entry name" value="(Trans)glycosidases"/>
    <property type="match status" value="1"/>
</dbReference>
<evidence type="ECO:0000259" key="5">
    <source>
        <dbReference type="Pfam" id="PF00150"/>
    </source>
</evidence>
<dbReference type="Gene3D" id="3.20.20.80">
    <property type="entry name" value="Glycosidases"/>
    <property type="match status" value="1"/>
</dbReference>
<evidence type="ECO:0000256" key="2">
    <source>
        <dbReference type="ARBA" id="ARBA00023295"/>
    </source>
</evidence>
<sequence length="330" mass="37767">MHKTILILCLIFLSSLQAQSAFEKYGELELIGTQLCDNKQRPIQLKGMSTHGLQWHGWNEFLSPESLDVLAYQWKADILRLAMYYDEGGYKTNPQKFTSMVDTLVEESHKRGLYTIIDWHILKPGDPWGKIDEAKVFFDYMSKKHASKASVLYEICNEPNGKGVDWLRIKSYAEQIIPIIRKNDPDGIILIGTPAWASLGISDGKVAHGLITQPLNKKLAHNVMYSVHFYTASHGDLYRKEFNYFVGKIPLFITEWGSQEASGEGKNDWESTAAWHKILKQHKISWCNWNYSPGHRSSAVWNPNTGPQGPFTQKQLKESGRRIRALIQEK</sequence>
<reference evidence="6 7" key="1">
    <citation type="submission" date="2023-02" db="EMBL/GenBank/DDBJ databases">
        <title>Genome sequence of Lentisphaera profundi SAORIC-696.</title>
        <authorList>
            <person name="Kim e."/>
            <person name="Cho J.-C."/>
            <person name="Choi A."/>
            <person name="Kang I."/>
        </authorList>
    </citation>
    <scope>NUCLEOTIDE SEQUENCE [LARGE SCALE GENOMIC DNA]</scope>
    <source>
        <strain evidence="6 7">SAORIC-696</strain>
    </source>
</reference>
<dbReference type="GO" id="GO:0016787">
    <property type="term" value="F:hydrolase activity"/>
    <property type="evidence" value="ECO:0007669"/>
    <property type="project" value="UniProtKB-KW"/>
</dbReference>
<keyword evidence="7" id="KW-1185">Reference proteome</keyword>
<dbReference type="InterPro" id="IPR017853">
    <property type="entry name" value="GH"/>
</dbReference>
<dbReference type="PANTHER" id="PTHR34142:SF1">
    <property type="entry name" value="GLYCOSIDE HYDROLASE FAMILY 5 DOMAIN-CONTAINING PROTEIN"/>
    <property type="match status" value="1"/>
</dbReference>
<feature type="chain" id="PRO_5045347478" evidence="4">
    <location>
        <begin position="21"/>
        <end position="330"/>
    </location>
</feature>
<gene>
    <name evidence="6" type="ORF">PQO03_21210</name>
</gene>
<evidence type="ECO:0000256" key="4">
    <source>
        <dbReference type="SAM" id="SignalP"/>
    </source>
</evidence>
<evidence type="ECO:0000313" key="6">
    <source>
        <dbReference type="EMBL" id="WDE98334.1"/>
    </source>
</evidence>
<dbReference type="Proteomes" id="UP001214250">
    <property type="component" value="Chromosome 2"/>
</dbReference>
<evidence type="ECO:0000313" key="7">
    <source>
        <dbReference type="Proteomes" id="UP001214250"/>
    </source>
</evidence>
<feature type="domain" description="Glycoside hydrolase family 5" evidence="5">
    <location>
        <begin position="36"/>
        <end position="293"/>
    </location>
</feature>
<keyword evidence="2 3" id="KW-0326">Glycosidase</keyword>
<dbReference type="Pfam" id="PF00150">
    <property type="entry name" value="Cellulase"/>
    <property type="match status" value="1"/>
</dbReference>
<accession>A0ABY7W029</accession>
<dbReference type="PANTHER" id="PTHR34142">
    <property type="entry name" value="ENDO-BETA-1,4-GLUCANASE A"/>
    <property type="match status" value="1"/>
</dbReference>
<dbReference type="PROSITE" id="PS00659">
    <property type="entry name" value="GLYCOSYL_HYDROL_F5"/>
    <property type="match status" value="1"/>
</dbReference>
<protein>
    <submittedName>
        <fullName evidence="6">Glycoside hydrolase family 5 protein</fullName>
    </submittedName>
</protein>
<keyword evidence="4" id="KW-0732">Signal</keyword>
<evidence type="ECO:0000256" key="3">
    <source>
        <dbReference type="RuleBase" id="RU361153"/>
    </source>
</evidence>
<comment type="similarity">
    <text evidence="3">Belongs to the glycosyl hydrolase 5 (cellulase A) family.</text>
</comment>
<dbReference type="InterPro" id="IPR018087">
    <property type="entry name" value="Glyco_hydro_5_CS"/>
</dbReference>
<feature type="signal peptide" evidence="4">
    <location>
        <begin position="1"/>
        <end position="20"/>
    </location>
</feature>
<dbReference type="InterPro" id="IPR001547">
    <property type="entry name" value="Glyco_hydro_5"/>
</dbReference>
<keyword evidence="1 3" id="KW-0378">Hydrolase</keyword>